<keyword evidence="3" id="KW-1185">Reference proteome</keyword>
<reference evidence="2 3" key="1">
    <citation type="submission" date="2020-07" db="EMBL/GenBank/DDBJ databases">
        <title>Draft whole-genome sequence of Heliobacterium chlorum DSM 3682, type strain.</title>
        <authorList>
            <person name="Kyndt J.A."/>
            <person name="Meyer T.E."/>
            <person name="Imhoff J.F."/>
        </authorList>
    </citation>
    <scope>NUCLEOTIDE SEQUENCE [LARGE SCALE GENOMIC DNA]</scope>
    <source>
        <strain evidence="2 3">DSM 3682</strain>
    </source>
</reference>
<evidence type="ECO:0000313" key="3">
    <source>
        <dbReference type="Proteomes" id="UP000617402"/>
    </source>
</evidence>
<evidence type="ECO:0000313" key="2">
    <source>
        <dbReference type="EMBL" id="MBC9785833.1"/>
    </source>
</evidence>
<comment type="caution">
    <text evidence="2">The sequence shown here is derived from an EMBL/GenBank/DDBJ whole genome shotgun (WGS) entry which is preliminary data.</text>
</comment>
<gene>
    <name evidence="2" type="ORF">H1S01_15210</name>
</gene>
<sequence>MRILVLSNTPWSTDNCFGNSFSNIFGGISGIEIANIYCRYGQPNNPIVKKYYQITEKSLIKNLINRKNPSGSEIKDLGQSFSLDESGQKVFNYLRNNRSQFYFWARDFIWAIGRWRSEKLKKFIRDFNPDIIFQPLYYSLYLNRIALFLKEFTGVPLVCYVSDDVYTLRQLSFSPLYWIDRFMKRRIIKRLVNQCERIYVISDIQKREYEKCFHKECRILTKGADFSCYPREKHNIHRPLKLAYTGNVGGGRWRSLHRMGRVLSEINKDGVKAQLYIYSMTPLTKRMKKAMHDEKSIFFMGGVSSEVVPAIQSDADVLVHVEPTDLRGRLQVHQSFSTKIVDYLHSNRCIFAVGTPDVASIDYLIKNEAGVVATTEQEIYDRLSELLAHPEIIHEYAKRAWNCGSRNHQINIIQEQLYEDLTRLVKGKQDESIAYKCD</sequence>
<dbReference type="Proteomes" id="UP000617402">
    <property type="component" value="Unassembled WGS sequence"/>
</dbReference>
<dbReference type="SUPFAM" id="SSF53756">
    <property type="entry name" value="UDP-Glycosyltransferase/glycogen phosphorylase"/>
    <property type="match status" value="1"/>
</dbReference>
<dbReference type="RefSeq" id="WP_188041265.1">
    <property type="nucleotide sequence ID" value="NZ_JACVHF010000019.1"/>
</dbReference>
<dbReference type="Pfam" id="PF13439">
    <property type="entry name" value="Glyco_transf_4"/>
    <property type="match status" value="1"/>
</dbReference>
<accession>A0ABR7T4X3</accession>
<organism evidence="2 3">
    <name type="scientific">Heliobacterium chlorum</name>
    <dbReference type="NCBI Taxonomy" id="2698"/>
    <lineage>
        <taxon>Bacteria</taxon>
        <taxon>Bacillati</taxon>
        <taxon>Bacillota</taxon>
        <taxon>Clostridia</taxon>
        <taxon>Eubacteriales</taxon>
        <taxon>Heliobacteriaceae</taxon>
        <taxon>Heliobacterium</taxon>
    </lineage>
</organism>
<proteinExistence type="predicted"/>
<dbReference type="Gene3D" id="3.40.50.2000">
    <property type="entry name" value="Glycogen Phosphorylase B"/>
    <property type="match status" value="2"/>
</dbReference>
<protein>
    <submittedName>
        <fullName evidence="2">Glycosyltransferase</fullName>
    </submittedName>
</protein>
<evidence type="ECO:0000259" key="1">
    <source>
        <dbReference type="Pfam" id="PF13439"/>
    </source>
</evidence>
<dbReference type="InterPro" id="IPR028098">
    <property type="entry name" value="Glyco_trans_4-like_N"/>
</dbReference>
<dbReference type="EMBL" id="JACVHF010000019">
    <property type="protein sequence ID" value="MBC9785833.1"/>
    <property type="molecule type" value="Genomic_DNA"/>
</dbReference>
<feature type="domain" description="Glycosyltransferase subfamily 4-like N-terminal" evidence="1">
    <location>
        <begin position="93"/>
        <end position="216"/>
    </location>
</feature>
<name>A0ABR7T4X3_HELCL</name>